<feature type="region of interest" description="Disordered" evidence="1">
    <location>
        <begin position="204"/>
        <end position="229"/>
    </location>
</feature>
<dbReference type="EMBL" id="QXGA01001036">
    <property type="protein sequence ID" value="KAE9131162.1"/>
    <property type="molecule type" value="Genomic_DNA"/>
</dbReference>
<dbReference type="Pfam" id="PF24626">
    <property type="entry name" value="SH3_Tf2-1"/>
    <property type="match status" value="1"/>
</dbReference>
<dbReference type="PROSITE" id="PS50994">
    <property type="entry name" value="INTEGRASE"/>
    <property type="match status" value="1"/>
</dbReference>
<dbReference type="EMBL" id="QXGE01001015">
    <property type="protein sequence ID" value="KAE9299257.1"/>
    <property type="molecule type" value="Genomic_DNA"/>
</dbReference>
<dbReference type="Pfam" id="PF00665">
    <property type="entry name" value="rve"/>
    <property type="match status" value="1"/>
</dbReference>
<evidence type="ECO:0000313" key="5">
    <source>
        <dbReference type="EMBL" id="KAE9131162.1"/>
    </source>
</evidence>
<reference evidence="10 11" key="1">
    <citation type="submission" date="2018-08" db="EMBL/GenBank/DDBJ databases">
        <title>Genomic investigation of the strawberry pathogen Phytophthora fragariae indicates pathogenicity is determined by transcriptional variation in three key races.</title>
        <authorList>
            <person name="Adams T.M."/>
            <person name="Armitage A.D."/>
            <person name="Sobczyk M.K."/>
            <person name="Bates H.J."/>
            <person name="Dunwell J.M."/>
            <person name="Nellist C.F."/>
            <person name="Harrison R.J."/>
        </authorList>
    </citation>
    <scope>NUCLEOTIDE SEQUENCE [LARGE SCALE GENOMIC DNA]</scope>
    <source>
        <strain evidence="9 12">A4</strain>
        <strain evidence="8 13">BC-1</strain>
        <strain evidence="7 16">BC-23</strain>
        <strain evidence="6 11">NOV-27</strain>
        <strain evidence="5 14">NOV-5</strain>
        <strain evidence="3 10">NOV-9</strain>
        <strain evidence="4 15">SCRP245</strain>
    </source>
</reference>
<evidence type="ECO:0000313" key="7">
    <source>
        <dbReference type="EMBL" id="KAE9212917.1"/>
    </source>
</evidence>
<dbReference type="Proteomes" id="UP000440732">
    <property type="component" value="Unassembled WGS sequence"/>
</dbReference>
<evidence type="ECO:0000256" key="1">
    <source>
        <dbReference type="SAM" id="MobiDB-lite"/>
    </source>
</evidence>
<dbReference type="InterPro" id="IPR036397">
    <property type="entry name" value="RNaseH_sf"/>
</dbReference>
<name>A0A6A3TCG3_9STRA</name>
<protein>
    <recommendedName>
        <fullName evidence="2">Integrase catalytic domain-containing protein</fullName>
    </recommendedName>
</protein>
<dbReference type="InterPro" id="IPR056924">
    <property type="entry name" value="SH3_Tf2-1"/>
</dbReference>
<evidence type="ECO:0000313" key="11">
    <source>
        <dbReference type="Proteomes" id="UP000433483"/>
    </source>
</evidence>
<dbReference type="Gene3D" id="3.30.420.10">
    <property type="entry name" value="Ribonuclease H-like superfamily/Ribonuclease H"/>
    <property type="match status" value="1"/>
</dbReference>
<dbReference type="EMBL" id="QXGD01001093">
    <property type="protein sequence ID" value="KAE9214965.1"/>
    <property type="molecule type" value="Genomic_DNA"/>
</dbReference>
<dbReference type="Proteomes" id="UP000476176">
    <property type="component" value="Unassembled WGS sequence"/>
</dbReference>
<evidence type="ECO:0000313" key="8">
    <source>
        <dbReference type="EMBL" id="KAE9214965.1"/>
    </source>
</evidence>
<evidence type="ECO:0000313" key="9">
    <source>
        <dbReference type="EMBL" id="KAE9299257.1"/>
    </source>
</evidence>
<evidence type="ECO:0000259" key="2">
    <source>
        <dbReference type="PROSITE" id="PS50994"/>
    </source>
</evidence>
<evidence type="ECO:0000313" key="3">
    <source>
        <dbReference type="EMBL" id="KAE8932119.1"/>
    </source>
</evidence>
<dbReference type="Proteomes" id="UP000429523">
    <property type="component" value="Unassembled WGS sequence"/>
</dbReference>
<dbReference type="Proteomes" id="UP000437068">
    <property type="component" value="Unassembled WGS sequence"/>
</dbReference>
<evidence type="ECO:0000313" key="4">
    <source>
        <dbReference type="EMBL" id="KAE8999801.1"/>
    </source>
</evidence>
<dbReference type="InterPro" id="IPR001584">
    <property type="entry name" value="Integrase_cat-core"/>
</dbReference>
<feature type="region of interest" description="Disordered" evidence="1">
    <location>
        <begin position="242"/>
        <end position="265"/>
    </location>
</feature>
<dbReference type="SUPFAM" id="SSF53098">
    <property type="entry name" value="Ribonuclease H-like"/>
    <property type="match status" value="1"/>
</dbReference>
<organism evidence="5 14">
    <name type="scientific">Phytophthora fragariae</name>
    <dbReference type="NCBI Taxonomy" id="53985"/>
    <lineage>
        <taxon>Eukaryota</taxon>
        <taxon>Sar</taxon>
        <taxon>Stramenopiles</taxon>
        <taxon>Oomycota</taxon>
        <taxon>Peronosporomycetes</taxon>
        <taxon>Peronosporales</taxon>
        <taxon>Peronosporaceae</taxon>
        <taxon>Phytophthora</taxon>
    </lineage>
</organism>
<dbReference type="PANTHER" id="PTHR37984:SF5">
    <property type="entry name" value="PROTEIN NYNRIN-LIKE"/>
    <property type="match status" value="1"/>
</dbReference>
<evidence type="ECO:0000313" key="10">
    <source>
        <dbReference type="Proteomes" id="UP000429523"/>
    </source>
</evidence>
<dbReference type="Proteomes" id="UP000460718">
    <property type="component" value="Unassembled WGS sequence"/>
</dbReference>
<keyword evidence="11" id="KW-1185">Reference proteome</keyword>
<feature type="region of interest" description="Disordered" evidence="1">
    <location>
        <begin position="458"/>
        <end position="502"/>
    </location>
</feature>
<evidence type="ECO:0000313" key="14">
    <source>
        <dbReference type="Proteomes" id="UP000440732"/>
    </source>
</evidence>
<feature type="compositionally biased region" description="Polar residues" evidence="1">
    <location>
        <begin position="217"/>
        <end position="227"/>
    </location>
</feature>
<dbReference type="PANTHER" id="PTHR37984">
    <property type="entry name" value="PROTEIN CBG26694"/>
    <property type="match status" value="1"/>
</dbReference>
<comment type="caution">
    <text evidence="5">The sequence shown here is derived from an EMBL/GenBank/DDBJ whole genome shotgun (WGS) entry which is preliminary data.</text>
</comment>
<sequence length="589" mass="63665">MYKWVRRWVRSCEACQRVKPSQSKQAPLRPLPVAADPWSSVSMDFVFGLPRDAQGRTGILVFVDRFSKMLHLAPVAVTITAAQSAAIFLDVVYRHHGLPTSIVSDRDPRFTAAFWTELFKLVGTRLKMSTASHPVTDGQTERANRVVEDVLRSFSTSFKSWSSFLPTVEFALNNTVHASTGLTPFYVNYGRHPRVPALLGMERSIPQGGADDENDSAHISNDDQVASGTEAADGVISASMNGVTTRQGARASTRGMRTRAATKAAPSDIASWTNWTLINPRQRPRAIAYEDTSGAAAPPAPPPANFDPIPASQPRDTAAVSEFLQRHQSVVRYVRDAIAVAVDRQKENADRRDRKNMEKFAVGDRVLLSTSGIQPILVTNLGANKLAPRYIGPFKVLKVLGDAYTLQLPTALWLHPTFYVGRLRRYHPALIPSDDAATHQRPGLGPAAVIGAAALGDAAPGSHAPARQDGGRGGRDAAQPQRPASDRAPFERDGPAPLVDGGGSVRHIVEAILQHDDARDAPRTGRGVRHRDGAVPSHRQCLVCWLGPMPDSWEPRAVLLADVPDCVAAYEASLVPASAPPSGAVARRA</sequence>
<feature type="compositionally biased region" description="Basic and acidic residues" evidence="1">
    <location>
        <begin position="484"/>
        <end position="494"/>
    </location>
</feature>
<feature type="domain" description="Integrase catalytic" evidence="2">
    <location>
        <begin position="33"/>
        <end position="192"/>
    </location>
</feature>
<dbReference type="EMBL" id="QXGF01001156">
    <property type="protein sequence ID" value="KAE8932119.1"/>
    <property type="molecule type" value="Genomic_DNA"/>
</dbReference>
<dbReference type="EMBL" id="QXGB01001081">
    <property type="protein sequence ID" value="KAE9197500.1"/>
    <property type="molecule type" value="Genomic_DNA"/>
</dbReference>
<evidence type="ECO:0000313" key="15">
    <source>
        <dbReference type="Proteomes" id="UP000460718"/>
    </source>
</evidence>
<proteinExistence type="predicted"/>
<dbReference type="InterPro" id="IPR050951">
    <property type="entry name" value="Retrovirus_Pol_polyprotein"/>
</dbReference>
<gene>
    <name evidence="9" type="ORF">PF001_g15516</name>
    <name evidence="8" type="ORF">PF002_g17510</name>
    <name evidence="7" type="ORF">PF004_g15496</name>
    <name evidence="6" type="ORF">PF005_g16491</name>
    <name evidence="5" type="ORF">PF006_g15582</name>
    <name evidence="3" type="ORF">PF009_g17846</name>
    <name evidence="4" type="ORF">PF011_g14470</name>
</gene>
<evidence type="ECO:0000313" key="13">
    <source>
        <dbReference type="Proteomes" id="UP000440367"/>
    </source>
</evidence>
<dbReference type="GO" id="GO:0015074">
    <property type="term" value="P:DNA integration"/>
    <property type="evidence" value="ECO:0007669"/>
    <property type="project" value="InterPro"/>
</dbReference>
<feature type="compositionally biased region" description="Low complexity" evidence="1">
    <location>
        <begin position="458"/>
        <end position="468"/>
    </location>
</feature>
<dbReference type="Proteomes" id="UP000440367">
    <property type="component" value="Unassembled WGS sequence"/>
</dbReference>
<accession>A0A6A3TCG3</accession>
<dbReference type="EMBL" id="QXGC01001043">
    <property type="protein sequence ID" value="KAE9212917.1"/>
    <property type="molecule type" value="Genomic_DNA"/>
</dbReference>
<dbReference type="Proteomes" id="UP000433483">
    <property type="component" value="Unassembled WGS sequence"/>
</dbReference>
<dbReference type="OrthoDB" id="123198at2759"/>
<dbReference type="AlphaFoldDB" id="A0A6A3TCG3"/>
<dbReference type="InterPro" id="IPR012337">
    <property type="entry name" value="RNaseH-like_sf"/>
</dbReference>
<dbReference type="EMBL" id="QXFW01000936">
    <property type="protein sequence ID" value="KAE8999801.1"/>
    <property type="molecule type" value="Genomic_DNA"/>
</dbReference>
<evidence type="ECO:0000313" key="6">
    <source>
        <dbReference type="EMBL" id="KAE9197500.1"/>
    </source>
</evidence>
<evidence type="ECO:0000313" key="16">
    <source>
        <dbReference type="Proteomes" id="UP000476176"/>
    </source>
</evidence>
<evidence type="ECO:0000313" key="12">
    <source>
        <dbReference type="Proteomes" id="UP000437068"/>
    </source>
</evidence>
<dbReference type="GO" id="GO:0003676">
    <property type="term" value="F:nucleic acid binding"/>
    <property type="evidence" value="ECO:0007669"/>
    <property type="project" value="InterPro"/>
</dbReference>